<protein>
    <submittedName>
        <fullName evidence="2">Uncharacterized protein</fullName>
    </submittedName>
</protein>
<evidence type="ECO:0000313" key="3">
    <source>
        <dbReference type="Proteomes" id="UP001479290"/>
    </source>
</evidence>
<dbReference type="Proteomes" id="UP001479290">
    <property type="component" value="Unassembled WGS sequence"/>
</dbReference>
<reference evidence="2 3" key="1">
    <citation type="submission" date="2024-05" db="EMBL/GenBank/DDBJ databases">
        <title>A high-quality chromosomal-level genome assembly of Topmouth culter (Culter alburnus).</title>
        <authorList>
            <person name="Zhao H."/>
        </authorList>
    </citation>
    <scope>NUCLEOTIDE SEQUENCE [LARGE SCALE GENOMIC DNA]</scope>
    <source>
        <strain evidence="2">CATC2023</strain>
        <tissue evidence="2">Muscle</tissue>
    </source>
</reference>
<organism evidence="2 3">
    <name type="scientific">Culter alburnus</name>
    <name type="common">Topmouth culter</name>
    <dbReference type="NCBI Taxonomy" id="194366"/>
    <lineage>
        <taxon>Eukaryota</taxon>
        <taxon>Metazoa</taxon>
        <taxon>Chordata</taxon>
        <taxon>Craniata</taxon>
        <taxon>Vertebrata</taxon>
        <taxon>Euteleostomi</taxon>
        <taxon>Actinopterygii</taxon>
        <taxon>Neopterygii</taxon>
        <taxon>Teleostei</taxon>
        <taxon>Ostariophysi</taxon>
        <taxon>Cypriniformes</taxon>
        <taxon>Xenocyprididae</taxon>
        <taxon>Xenocypridinae</taxon>
        <taxon>Culter</taxon>
    </lineage>
</organism>
<gene>
    <name evidence="2" type="ORF">ABG768_005269</name>
</gene>
<comment type="caution">
    <text evidence="2">The sequence shown here is derived from an EMBL/GenBank/DDBJ whole genome shotgun (WGS) entry which is preliminary data.</text>
</comment>
<sequence length="117" mass="12466">MAAKVCRSVLLLSRSSGAVASSAFPAFGVSSQRHHQSTRTVSSWNGNRTWVLLPLLLDKGRVVRGDIRGLGSSLWRGLDENNRPRKCFGTVLSALSVVVHCTVMIGSAASLTSTLSV</sequence>
<feature type="signal peptide" evidence="1">
    <location>
        <begin position="1"/>
        <end position="20"/>
    </location>
</feature>
<dbReference type="AlphaFoldDB" id="A0AAW1ZRV9"/>
<evidence type="ECO:0000313" key="2">
    <source>
        <dbReference type="EMBL" id="KAK9964065.1"/>
    </source>
</evidence>
<feature type="chain" id="PRO_5043766401" evidence="1">
    <location>
        <begin position="21"/>
        <end position="117"/>
    </location>
</feature>
<dbReference type="EMBL" id="JAWDJR010000013">
    <property type="protein sequence ID" value="KAK9964065.1"/>
    <property type="molecule type" value="Genomic_DNA"/>
</dbReference>
<accession>A0AAW1ZRV9</accession>
<evidence type="ECO:0000256" key="1">
    <source>
        <dbReference type="SAM" id="SignalP"/>
    </source>
</evidence>
<name>A0AAW1ZRV9_CULAL</name>
<keyword evidence="3" id="KW-1185">Reference proteome</keyword>
<proteinExistence type="predicted"/>
<keyword evidence="1" id="KW-0732">Signal</keyword>